<keyword evidence="2" id="KW-1185">Reference proteome</keyword>
<dbReference type="InParanoid" id="A0CQC1"/>
<dbReference type="KEGG" id="ptm:GSPATT00009336001"/>
<evidence type="ECO:0000313" key="2">
    <source>
        <dbReference type="Proteomes" id="UP000000600"/>
    </source>
</evidence>
<dbReference type="Proteomes" id="UP000000600">
    <property type="component" value="Unassembled WGS sequence"/>
</dbReference>
<gene>
    <name evidence="1" type="ORF">GSPATT00009336001</name>
</gene>
<name>A0CQC1_PARTE</name>
<protein>
    <submittedName>
        <fullName evidence="1">Uncharacterized protein</fullName>
    </submittedName>
</protein>
<dbReference type="GeneID" id="5026170"/>
<evidence type="ECO:0000313" key="1">
    <source>
        <dbReference type="EMBL" id="CAK72988.1"/>
    </source>
</evidence>
<dbReference type="HOGENOM" id="CLU_2008357_0_0_1"/>
<reference evidence="1 2" key="1">
    <citation type="journal article" date="2006" name="Nature">
        <title>Global trends of whole-genome duplications revealed by the ciliate Paramecium tetraurelia.</title>
        <authorList>
            <consortium name="Genoscope"/>
            <person name="Aury J.-M."/>
            <person name="Jaillon O."/>
            <person name="Duret L."/>
            <person name="Noel B."/>
            <person name="Jubin C."/>
            <person name="Porcel B.M."/>
            <person name="Segurens B."/>
            <person name="Daubin V."/>
            <person name="Anthouard V."/>
            <person name="Aiach N."/>
            <person name="Arnaiz O."/>
            <person name="Billaut A."/>
            <person name="Beisson J."/>
            <person name="Blanc I."/>
            <person name="Bouhouche K."/>
            <person name="Camara F."/>
            <person name="Duharcourt S."/>
            <person name="Guigo R."/>
            <person name="Gogendeau D."/>
            <person name="Katinka M."/>
            <person name="Keller A.-M."/>
            <person name="Kissmehl R."/>
            <person name="Klotz C."/>
            <person name="Koll F."/>
            <person name="Le Moue A."/>
            <person name="Lepere C."/>
            <person name="Malinsky S."/>
            <person name="Nowacki M."/>
            <person name="Nowak J.K."/>
            <person name="Plattner H."/>
            <person name="Poulain J."/>
            <person name="Ruiz F."/>
            <person name="Serrano V."/>
            <person name="Zagulski M."/>
            <person name="Dessen P."/>
            <person name="Betermier M."/>
            <person name="Weissenbach J."/>
            <person name="Scarpelli C."/>
            <person name="Schachter V."/>
            <person name="Sperling L."/>
            <person name="Meyer E."/>
            <person name="Cohen J."/>
            <person name="Wincker P."/>
        </authorList>
    </citation>
    <scope>NUCLEOTIDE SEQUENCE [LARGE SCALE GENOMIC DNA]</scope>
    <source>
        <strain evidence="1 2">Stock d4-2</strain>
    </source>
</reference>
<dbReference type="EMBL" id="CT868141">
    <property type="protein sequence ID" value="CAK72988.1"/>
    <property type="molecule type" value="Genomic_DNA"/>
</dbReference>
<accession>A0CQC1</accession>
<dbReference type="RefSeq" id="XP_001440385.1">
    <property type="nucleotide sequence ID" value="XM_001440348.1"/>
</dbReference>
<dbReference type="AlphaFoldDB" id="A0CQC1"/>
<sequence>MSQQEEIQQEPQIKPSPDCIEFKLNFYHLHGIQNCPFCSKPQEQQQIPKELTDKQIEEYEINVLQKQKELFFDIDPEDPDQMMDLLEKYKDCPCCKGFVLNCEGVICDKLGLCYCIQKDLQDGQN</sequence>
<proteinExistence type="predicted"/>
<organism evidence="1 2">
    <name type="scientific">Paramecium tetraurelia</name>
    <dbReference type="NCBI Taxonomy" id="5888"/>
    <lineage>
        <taxon>Eukaryota</taxon>
        <taxon>Sar</taxon>
        <taxon>Alveolata</taxon>
        <taxon>Ciliophora</taxon>
        <taxon>Intramacronucleata</taxon>
        <taxon>Oligohymenophorea</taxon>
        <taxon>Peniculida</taxon>
        <taxon>Parameciidae</taxon>
        <taxon>Paramecium</taxon>
    </lineage>
</organism>